<comment type="subcellular location">
    <subcellularLocation>
        <location evidence="10 11">Cytoplasm</location>
    </subcellularLocation>
</comment>
<dbReference type="InterPro" id="IPR036565">
    <property type="entry name" value="Mur-like_cat_sf"/>
</dbReference>
<dbReference type="GO" id="GO:0051301">
    <property type="term" value="P:cell division"/>
    <property type="evidence" value="ECO:0007669"/>
    <property type="project" value="UniProtKB-KW"/>
</dbReference>
<reference evidence="15 16" key="1">
    <citation type="submission" date="2018-09" db="EMBL/GenBank/DDBJ databases">
        <title>Complete genome sequence of Euzebya sp. DY32-46 isolated from seawater of Pacific Ocean.</title>
        <authorList>
            <person name="Xu L."/>
            <person name="Wu Y.-H."/>
            <person name="Xu X.-W."/>
        </authorList>
    </citation>
    <scope>NUCLEOTIDE SEQUENCE [LARGE SCALE GENOMIC DNA]</scope>
    <source>
        <strain evidence="15 16">DY32-46</strain>
    </source>
</reference>
<feature type="domain" description="Mur ligase central" evidence="14">
    <location>
        <begin position="110"/>
        <end position="293"/>
    </location>
</feature>
<evidence type="ECO:0000313" key="15">
    <source>
        <dbReference type="EMBL" id="AXV07636.1"/>
    </source>
</evidence>
<comment type="function">
    <text evidence="10 11">Involved in cell wall formation. Catalyzes the final step in the synthesis of UDP-N-acetylmuramoyl-pentapeptide, the precursor of murein.</text>
</comment>
<dbReference type="InterPro" id="IPR035911">
    <property type="entry name" value="MurE/MurF_N"/>
</dbReference>
<dbReference type="Pfam" id="PF08245">
    <property type="entry name" value="Mur_ligase_M"/>
    <property type="match status" value="1"/>
</dbReference>
<name>A0A346XZI9_9ACTN</name>
<evidence type="ECO:0000256" key="2">
    <source>
        <dbReference type="ARBA" id="ARBA00022598"/>
    </source>
</evidence>
<evidence type="ECO:0000259" key="12">
    <source>
        <dbReference type="Pfam" id="PF01225"/>
    </source>
</evidence>
<evidence type="ECO:0000256" key="8">
    <source>
        <dbReference type="ARBA" id="ARBA00023306"/>
    </source>
</evidence>
<evidence type="ECO:0000256" key="5">
    <source>
        <dbReference type="ARBA" id="ARBA00022840"/>
    </source>
</evidence>
<accession>A0A346XZI9</accession>
<evidence type="ECO:0000256" key="10">
    <source>
        <dbReference type="HAMAP-Rule" id="MF_02019"/>
    </source>
</evidence>
<dbReference type="GO" id="GO:0009252">
    <property type="term" value="P:peptidoglycan biosynthetic process"/>
    <property type="evidence" value="ECO:0007669"/>
    <property type="project" value="UniProtKB-UniRule"/>
</dbReference>
<dbReference type="InterPro" id="IPR000713">
    <property type="entry name" value="Mur_ligase_N"/>
</dbReference>
<dbReference type="SUPFAM" id="SSF63418">
    <property type="entry name" value="MurE/MurF N-terminal domain"/>
    <property type="match status" value="1"/>
</dbReference>
<evidence type="ECO:0000313" key="16">
    <source>
        <dbReference type="Proteomes" id="UP000264006"/>
    </source>
</evidence>
<dbReference type="GO" id="GO:0047480">
    <property type="term" value="F:UDP-N-acetylmuramoyl-tripeptide-D-alanyl-D-alanine ligase activity"/>
    <property type="evidence" value="ECO:0007669"/>
    <property type="project" value="UniProtKB-UniRule"/>
</dbReference>
<organism evidence="15 16">
    <name type="scientific">Euzebya pacifica</name>
    <dbReference type="NCBI Taxonomy" id="1608957"/>
    <lineage>
        <taxon>Bacteria</taxon>
        <taxon>Bacillati</taxon>
        <taxon>Actinomycetota</taxon>
        <taxon>Nitriliruptoria</taxon>
        <taxon>Euzebyales</taxon>
    </lineage>
</organism>
<evidence type="ECO:0000256" key="4">
    <source>
        <dbReference type="ARBA" id="ARBA00022741"/>
    </source>
</evidence>
<dbReference type="OrthoDB" id="9800958at2"/>
<comment type="pathway">
    <text evidence="10 11">Cell wall biogenesis; peptidoglycan biosynthesis.</text>
</comment>
<dbReference type="Pfam" id="PF01225">
    <property type="entry name" value="Mur_ligase"/>
    <property type="match status" value="1"/>
</dbReference>
<keyword evidence="3 10" id="KW-0132">Cell division</keyword>
<evidence type="ECO:0000259" key="14">
    <source>
        <dbReference type="Pfam" id="PF08245"/>
    </source>
</evidence>
<dbReference type="NCBIfam" id="TIGR01143">
    <property type="entry name" value="murF"/>
    <property type="match status" value="1"/>
</dbReference>
<dbReference type="KEGG" id="euz:DVS28_a2957"/>
<keyword evidence="9 10" id="KW-0961">Cell wall biogenesis/degradation</keyword>
<dbReference type="EC" id="6.3.2.10" evidence="10 11"/>
<dbReference type="Gene3D" id="3.90.190.20">
    <property type="entry name" value="Mur ligase, C-terminal domain"/>
    <property type="match status" value="1"/>
</dbReference>
<keyword evidence="6 10" id="KW-0133">Cell shape</keyword>
<feature type="domain" description="Mur ligase N-terminal catalytic" evidence="12">
    <location>
        <begin position="24"/>
        <end position="96"/>
    </location>
</feature>
<keyword evidence="16" id="KW-1185">Reference proteome</keyword>
<dbReference type="HAMAP" id="MF_02019">
    <property type="entry name" value="MurF"/>
    <property type="match status" value="1"/>
</dbReference>
<dbReference type="GO" id="GO:0071555">
    <property type="term" value="P:cell wall organization"/>
    <property type="evidence" value="ECO:0007669"/>
    <property type="project" value="UniProtKB-KW"/>
</dbReference>
<protein>
    <recommendedName>
        <fullName evidence="10 11">UDP-N-acetylmuramoyl-tripeptide--D-alanyl-D-alanine ligase</fullName>
        <ecNumber evidence="10 11">6.3.2.10</ecNumber>
    </recommendedName>
    <alternativeName>
        <fullName evidence="10">D-alanyl-D-alanine-adding enzyme</fullName>
    </alternativeName>
</protein>
<dbReference type="Proteomes" id="UP000264006">
    <property type="component" value="Chromosome"/>
</dbReference>
<dbReference type="GO" id="GO:0005737">
    <property type="term" value="C:cytoplasm"/>
    <property type="evidence" value="ECO:0007669"/>
    <property type="project" value="UniProtKB-SubCell"/>
</dbReference>
<dbReference type="InterPro" id="IPR036615">
    <property type="entry name" value="Mur_ligase_C_dom_sf"/>
</dbReference>
<evidence type="ECO:0000256" key="1">
    <source>
        <dbReference type="ARBA" id="ARBA00022490"/>
    </source>
</evidence>
<comment type="catalytic activity">
    <reaction evidence="10 11">
        <text>D-alanyl-D-alanine + UDP-N-acetyl-alpha-D-muramoyl-L-alanyl-gamma-D-glutamyl-meso-2,6-diaminopimelate + ATP = UDP-N-acetyl-alpha-D-muramoyl-L-alanyl-gamma-D-glutamyl-meso-2,6-diaminopimeloyl-D-alanyl-D-alanine + ADP + phosphate + H(+)</text>
        <dbReference type="Rhea" id="RHEA:28374"/>
        <dbReference type="ChEBI" id="CHEBI:15378"/>
        <dbReference type="ChEBI" id="CHEBI:30616"/>
        <dbReference type="ChEBI" id="CHEBI:43474"/>
        <dbReference type="ChEBI" id="CHEBI:57822"/>
        <dbReference type="ChEBI" id="CHEBI:61386"/>
        <dbReference type="ChEBI" id="CHEBI:83905"/>
        <dbReference type="ChEBI" id="CHEBI:456216"/>
        <dbReference type="EC" id="6.3.2.10"/>
    </reaction>
</comment>
<comment type="similarity">
    <text evidence="10">Belongs to the MurCDEF family. MurF subfamily.</text>
</comment>
<evidence type="ECO:0000256" key="9">
    <source>
        <dbReference type="ARBA" id="ARBA00023316"/>
    </source>
</evidence>
<feature type="binding site" evidence="10">
    <location>
        <begin position="112"/>
        <end position="118"/>
    </location>
    <ligand>
        <name>ATP</name>
        <dbReference type="ChEBI" id="CHEBI:30616"/>
    </ligand>
</feature>
<dbReference type="AlphaFoldDB" id="A0A346XZI9"/>
<dbReference type="PANTHER" id="PTHR43024:SF1">
    <property type="entry name" value="UDP-N-ACETYLMURAMOYL-TRIPEPTIDE--D-ALANYL-D-ALANINE LIGASE"/>
    <property type="match status" value="1"/>
</dbReference>
<dbReference type="InterPro" id="IPR005863">
    <property type="entry name" value="UDP-N-AcMur_synth"/>
</dbReference>
<dbReference type="Gene3D" id="3.40.1190.10">
    <property type="entry name" value="Mur-like, catalytic domain"/>
    <property type="match status" value="1"/>
</dbReference>
<keyword evidence="1 10" id="KW-0963">Cytoplasm</keyword>
<evidence type="ECO:0000256" key="3">
    <source>
        <dbReference type="ARBA" id="ARBA00022618"/>
    </source>
</evidence>
<dbReference type="RefSeq" id="WP_114592097.1">
    <property type="nucleotide sequence ID" value="NZ_CP031165.1"/>
</dbReference>
<dbReference type="GO" id="GO:0008766">
    <property type="term" value="F:UDP-N-acetylmuramoylalanyl-D-glutamyl-2,6-diaminopimelate-D-alanyl-D-alanine ligase activity"/>
    <property type="evidence" value="ECO:0007669"/>
    <property type="project" value="RHEA"/>
</dbReference>
<feature type="domain" description="Mur ligase C-terminal" evidence="13">
    <location>
        <begin position="316"/>
        <end position="441"/>
    </location>
</feature>
<dbReference type="GO" id="GO:0008360">
    <property type="term" value="P:regulation of cell shape"/>
    <property type="evidence" value="ECO:0007669"/>
    <property type="project" value="UniProtKB-KW"/>
</dbReference>
<keyword evidence="8 10" id="KW-0131">Cell cycle</keyword>
<evidence type="ECO:0000259" key="13">
    <source>
        <dbReference type="Pfam" id="PF02875"/>
    </source>
</evidence>
<dbReference type="InterPro" id="IPR013221">
    <property type="entry name" value="Mur_ligase_cen"/>
</dbReference>
<proteinExistence type="inferred from homology"/>
<dbReference type="PANTHER" id="PTHR43024">
    <property type="entry name" value="UDP-N-ACETYLMURAMOYL-TRIPEPTIDE--D-ALANYL-D-ALANINE LIGASE"/>
    <property type="match status" value="1"/>
</dbReference>
<dbReference type="InterPro" id="IPR004101">
    <property type="entry name" value="Mur_ligase_C"/>
</dbReference>
<evidence type="ECO:0000256" key="7">
    <source>
        <dbReference type="ARBA" id="ARBA00022984"/>
    </source>
</evidence>
<dbReference type="Gene3D" id="3.40.1390.10">
    <property type="entry name" value="MurE/MurF, N-terminal domain"/>
    <property type="match status" value="1"/>
</dbReference>
<sequence length="459" mass="46312">MIPLAVAAVADIVGGDLVSDSDTRITGVSIDSRRVMAGDLFVPLVGEHSDGHDWVEAAVAAGATGFLCDEAHADLAARLPGGIVVDDPLDALTGLAAWVRDEVDPIVVAVTGSNGKTTTKDLTAAAIGAARVTVANPGSFNNEIGLPLTLCLLTAETEVLVCEIGARGIGHIAEVMPMLRPDIAIVTTIAGAHIGEFGSLEAIVRAKGELVEGLSEEGVAVLNADVPEVAGLTERSPGRVVTFGRAETADLHPDEVTVDEAGHAVLTIGEVTVRLPRPGLHNVGNALAALAAAEIVGVPRDVAAGGLADAGVSRWRMEVTTSADGVVVVNDAYNANPQSTVAAIDTLASIRTDGARWAVLGFMAELGDQTGPGHRTVGAHLAEAGIDGVVVVEARAGAIADGAREAGFAGRILEAADVGEATDTIAGLVAAGDVVLVKGSRSVGLEVLAAALLEDGGHQ</sequence>
<dbReference type="Pfam" id="PF02875">
    <property type="entry name" value="Mur_ligase_C"/>
    <property type="match status" value="1"/>
</dbReference>
<keyword evidence="2 10" id="KW-0436">Ligase</keyword>
<keyword evidence="7 10" id="KW-0573">Peptidoglycan synthesis</keyword>
<keyword evidence="5 10" id="KW-0067">ATP-binding</keyword>
<keyword evidence="4 10" id="KW-0547">Nucleotide-binding</keyword>
<dbReference type="UniPathway" id="UPA00219"/>
<dbReference type="EMBL" id="CP031165">
    <property type="protein sequence ID" value="AXV07636.1"/>
    <property type="molecule type" value="Genomic_DNA"/>
</dbReference>
<dbReference type="InterPro" id="IPR051046">
    <property type="entry name" value="MurCDEF_CellWall_CoF430Synth"/>
</dbReference>
<dbReference type="SUPFAM" id="SSF53623">
    <property type="entry name" value="MurD-like peptide ligases, catalytic domain"/>
    <property type="match status" value="1"/>
</dbReference>
<dbReference type="GO" id="GO:0005524">
    <property type="term" value="F:ATP binding"/>
    <property type="evidence" value="ECO:0007669"/>
    <property type="project" value="UniProtKB-UniRule"/>
</dbReference>
<gene>
    <name evidence="10" type="primary">murF</name>
    <name evidence="15" type="ORF">DVS28_a2957</name>
</gene>
<evidence type="ECO:0000256" key="11">
    <source>
        <dbReference type="RuleBase" id="RU004136"/>
    </source>
</evidence>
<evidence type="ECO:0000256" key="6">
    <source>
        <dbReference type="ARBA" id="ARBA00022960"/>
    </source>
</evidence>
<dbReference type="SUPFAM" id="SSF53244">
    <property type="entry name" value="MurD-like peptide ligases, peptide-binding domain"/>
    <property type="match status" value="1"/>
</dbReference>